<feature type="signal peptide" evidence="2">
    <location>
        <begin position="1"/>
        <end position="25"/>
    </location>
</feature>
<keyword evidence="2" id="KW-0732">Signal</keyword>
<evidence type="ECO:0000313" key="3">
    <source>
        <dbReference type="EMBL" id="KAL3805374.1"/>
    </source>
</evidence>
<comment type="caution">
    <text evidence="3">The sequence shown here is derived from an EMBL/GenBank/DDBJ whole genome shotgun (WGS) entry which is preliminary data.</text>
</comment>
<evidence type="ECO:0000256" key="1">
    <source>
        <dbReference type="SAM" id="MobiDB-lite"/>
    </source>
</evidence>
<proteinExistence type="predicted"/>
<dbReference type="EMBL" id="JABMIG020000003">
    <property type="protein sequence ID" value="KAL3805374.1"/>
    <property type="molecule type" value="Genomic_DNA"/>
</dbReference>
<evidence type="ECO:0000313" key="4">
    <source>
        <dbReference type="Proteomes" id="UP001516023"/>
    </source>
</evidence>
<keyword evidence="4" id="KW-1185">Reference proteome</keyword>
<dbReference type="Proteomes" id="UP001516023">
    <property type="component" value="Unassembled WGS sequence"/>
</dbReference>
<feature type="region of interest" description="Disordered" evidence="1">
    <location>
        <begin position="28"/>
        <end position="57"/>
    </location>
</feature>
<accession>A0ABD3QYB9</accession>
<feature type="chain" id="PRO_5044802550" evidence="2">
    <location>
        <begin position="26"/>
        <end position="701"/>
    </location>
</feature>
<protein>
    <submittedName>
        <fullName evidence="3">Uncharacterized protein</fullName>
    </submittedName>
</protein>
<reference evidence="3 4" key="1">
    <citation type="journal article" date="2020" name="G3 (Bethesda)">
        <title>Improved Reference Genome for Cyclotella cryptica CCMP332, a Model for Cell Wall Morphogenesis, Salinity Adaptation, and Lipid Production in Diatoms (Bacillariophyta).</title>
        <authorList>
            <person name="Roberts W.R."/>
            <person name="Downey K.M."/>
            <person name="Ruck E.C."/>
            <person name="Traller J.C."/>
            <person name="Alverson A.J."/>
        </authorList>
    </citation>
    <scope>NUCLEOTIDE SEQUENCE [LARGE SCALE GENOMIC DNA]</scope>
    <source>
        <strain evidence="3 4">CCMP332</strain>
    </source>
</reference>
<organism evidence="3 4">
    <name type="scientific">Cyclotella cryptica</name>
    <dbReference type="NCBI Taxonomy" id="29204"/>
    <lineage>
        <taxon>Eukaryota</taxon>
        <taxon>Sar</taxon>
        <taxon>Stramenopiles</taxon>
        <taxon>Ochrophyta</taxon>
        <taxon>Bacillariophyta</taxon>
        <taxon>Coscinodiscophyceae</taxon>
        <taxon>Thalassiosirophycidae</taxon>
        <taxon>Stephanodiscales</taxon>
        <taxon>Stephanodiscaceae</taxon>
        <taxon>Cyclotella</taxon>
    </lineage>
</organism>
<gene>
    <name evidence="3" type="ORF">HJC23_009081</name>
</gene>
<evidence type="ECO:0000256" key="2">
    <source>
        <dbReference type="SAM" id="SignalP"/>
    </source>
</evidence>
<sequence>MRQTISPITASSAILALALPQQAFSFSPASPAAPLPTTRRTSLAHRSRRGASSAVATTLHGRSPLSLDTILENAESFPNTSRILRALSASEGGSGNPGDYREFLTALSDEWMRYSESESDWVSDVAAGTRRRGMAPSTPGIAATVGVATGYAAMQVEDYVHGSHDSSAMWAMLQEPPTGSYYSGEPQQHFASYGGNYQPHPYLTQNYHFGEGQSNALRDLARNLPPPVEKVSDYTTASAAYYDGAYPVYDDSWHYIGHDTTGMEVPVVNSMSQMSEIAVSSAAPVPVEGEALPSAVQDSATGIVNSLSSQLSDVTYSQSFGQMDNAAKRFSISIPRLNKVPTSPDTSHVNAEAVVSRVKEFASHSTESINQALSEAKEMGSSQLNHLFGSVTHSLDGLPQRVASAGSESVQSIGRVAREVKMPSWDAPTLPNLDVVSKVKMPTMDASKLPSFDVSKIKLPSVPSFADFKHGLGAIPAESLGVVTVGSNAIPSNQFNFADTTLSDVGSAIFESVQFLGGILFQFLDWVMRAVVGTNLSQVLGKVQTSVASLIDNASLSVVTMLDNLGDLTLKQLLQALLTVLLVVVDMILKVSNAVVYLVSGKDAGDWALQANTAIHTAGDQLLAQASLTYQDVTHTSFGELAGSIGDYSHYVGEELLAMMNSISTYAGGVAEGIVDGADVSYLSADNLDSIASAVQTALSM</sequence>
<dbReference type="AlphaFoldDB" id="A0ABD3QYB9"/>
<name>A0ABD3QYB9_9STRA</name>